<dbReference type="AlphaFoldDB" id="A0A6A2WX43"/>
<dbReference type="Gene3D" id="3.30.420.10">
    <property type="entry name" value="Ribonuclease H-like superfamily/Ribonuclease H"/>
    <property type="match status" value="1"/>
</dbReference>
<evidence type="ECO:0000313" key="2">
    <source>
        <dbReference type="EMBL" id="KAE8666148.1"/>
    </source>
</evidence>
<evidence type="ECO:0000313" key="3">
    <source>
        <dbReference type="Proteomes" id="UP000436088"/>
    </source>
</evidence>
<name>A0A6A2WX43_HIBSY</name>
<gene>
    <name evidence="2" type="ORF">F3Y22_tig00112507pilonHSYRG00083</name>
</gene>
<dbReference type="GO" id="GO:0003676">
    <property type="term" value="F:nucleic acid binding"/>
    <property type="evidence" value="ECO:0007669"/>
    <property type="project" value="InterPro"/>
</dbReference>
<dbReference type="InterPro" id="IPR012337">
    <property type="entry name" value="RNaseH-like_sf"/>
</dbReference>
<reference evidence="2" key="1">
    <citation type="submission" date="2019-09" db="EMBL/GenBank/DDBJ databases">
        <title>Draft genome information of white flower Hibiscus syriacus.</title>
        <authorList>
            <person name="Kim Y.-M."/>
        </authorList>
    </citation>
    <scope>NUCLEOTIDE SEQUENCE [LARGE SCALE GENOMIC DNA]</scope>
    <source>
        <strain evidence="2">YM2019G1</strain>
    </source>
</reference>
<dbReference type="GO" id="GO:0004523">
    <property type="term" value="F:RNA-DNA hybrid ribonuclease activity"/>
    <property type="evidence" value="ECO:0007669"/>
    <property type="project" value="InterPro"/>
</dbReference>
<sequence>MSFGGLKDVTFKNIFVTFDPQNMSLDVSKMMPFEVPKETSFEVPRVVFVDIPSALPIVKRIQQPTPIKHPPWNLSYVHGIILPTNNGKILCGYKLDWYIELKYFKKFQRSWTFKEPIQELPVQEVPFHKELAKDSSSCNSPMTSSSSAHTHGKCMLEAKSRLIAAIFIPWTSRHYPMVATSPKPCKKTHPKLINSRTSVLVNPRSGHNKAIYSLPSKRVDSPYITVVPLAHLRKKRCSTYFATAPSRILFGPYLSPSQLLQIGVSWARYYHDSASHVDTNGCGSFELIQWQPPQSNWVCLNSDVARSLSLTSVIHVELWGVYDGLQFAWSKGFKKVLVQIDSTDVIELLSTPSLVSSFTFVRIIAVLCSKAWMVEFTAIRREANFAADHLAKLILIQDPSLIIIDHPPSYLLHILDRDLQGPRHARISI</sequence>
<accession>A0A6A2WX43</accession>
<dbReference type="CDD" id="cd06222">
    <property type="entry name" value="RNase_H_like"/>
    <property type="match status" value="1"/>
</dbReference>
<protein>
    <recommendedName>
        <fullName evidence="1">RNase H type-1 domain-containing protein</fullName>
    </recommendedName>
</protein>
<keyword evidence="3" id="KW-1185">Reference proteome</keyword>
<dbReference type="InterPro" id="IPR044730">
    <property type="entry name" value="RNase_H-like_dom_plant"/>
</dbReference>
<proteinExistence type="predicted"/>
<evidence type="ECO:0000259" key="1">
    <source>
        <dbReference type="Pfam" id="PF13456"/>
    </source>
</evidence>
<feature type="domain" description="RNase H type-1" evidence="1">
    <location>
        <begin position="309"/>
        <end position="392"/>
    </location>
</feature>
<dbReference type="Pfam" id="PF13456">
    <property type="entry name" value="RVT_3"/>
    <property type="match status" value="1"/>
</dbReference>
<organism evidence="2 3">
    <name type="scientific">Hibiscus syriacus</name>
    <name type="common">Rose of Sharon</name>
    <dbReference type="NCBI Taxonomy" id="106335"/>
    <lineage>
        <taxon>Eukaryota</taxon>
        <taxon>Viridiplantae</taxon>
        <taxon>Streptophyta</taxon>
        <taxon>Embryophyta</taxon>
        <taxon>Tracheophyta</taxon>
        <taxon>Spermatophyta</taxon>
        <taxon>Magnoliopsida</taxon>
        <taxon>eudicotyledons</taxon>
        <taxon>Gunneridae</taxon>
        <taxon>Pentapetalae</taxon>
        <taxon>rosids</taxon>
        <taxon>malvids</taxon>
        <taxon>Malvales</taxon>
        <taxon>Malvaceae</taxon>
        <taxon>Malvoideae</taxon>
        <taxon>Hibiscus</taxon>
    </lineage>
</organism>
<dbReference type="PANTHER" id="PTHR47723:SF19">
    <property type="entry name" value="POLYNUCLEOTIDYL TRANSFERASE, RIBONUCLEASE H-LIKE SUPERFAMILY PROTEIN"/>
    <property type="match status" value="1"/>
</dbReference>
<dbReference type="PANTHER" id="PTHR47723">
    <property type="entry name" value="OS05G0353850 PROTEIN"/>
    <property type="match status" value="1"/>
</dbReference>
<dbReference type="InterPro" id="IPR002156">
    <property type="entry name" value="RNaseH_domain"/>
</dbReference>
<dbReference type="InterPro" id="IPR036397">
    <property type="entry name" value="RNaseH_sf"/>
</dbReference>
<dbReference type="EMBL" id="VEPZ02001600">
    <property type="protein sequence ID" value="KAE8666148.1"/>
    <property type="molecule type" value="Genomic_DNA"/>
</dbReference>
<dbReference type="SUPFAM" id="SSF53098">
    <property type="entry name" value="Ribonuclease H-like"/>
    <property type="match status" value="1"/>
</dbReference>
<dbReference type="Proteomes" id="UP000436088">
    <property type="component" value="Unassembled WGS sequence"/>
</dbReference>
<dbReference type="InterPro" id="IPR053151">
    <property type="entry name" value="RNase_H-like"/>
</dbReference>
<comment type="caution">
    <text evidence="2">The sequence shown here is derived from an EMBL/GenBank/DDBJ whole genome shotgun (WGS) entry which is preliminary data.</text>
</comment>